<organism evidence="1 2">
    <name type="scientific">Sphaerisporangium flaviroseum</name>
    <dbReference type="NCBI Taxonomy" id="509199"/>
    <lineage>
        <taxon>Bacteria</taxon>
        <taxon>Bacillati</taxon>
        <taxon>Actinomycetota</taxon>
        <taxon>Actinomycetes</taxon>
        <taxon>Streptosporangiales</taxon>
        <taxon>Streptosporangiaceae</taxon>
        <taxon>Sphaerisporangium</taxon>
    </lineage>
</organism>
<evidence type="ECO:0000313" key="2">
    <source>
        <dbReference type="Proteomes" id="UP001500888"/>
    </source>
</evidence>
<evidence type="ECO:0000313" key="1">
    <source>
        <dbReference type="EMBL" id="GAA3813190.1"/>
    </source>
</evidence>
<protein>
    <submittedName>
        <fullName evidence="1">Uncharacterized protein</fullName>
    </submittedName>
</protein>
<keyword evidence="2" id="KW-1185">Reference proteome</keyword>
<dbReference type="Proteomes" id="UP001500888">
    <property type="component" value="Unassembled WGS sequence"/>
</dbReference>
<dbReference type="EMBL" id="BAAAZR010000008">
    <property type="protein sequence ID" value="GAA3813190.1"/>
    <property type="molecule type" value="Genomic_DNA"/>
</dbReference>
<gene>
    <name evidence="1" type="ORF">GCM10022226_37380</name>
</gene>
<comment type="caution">
    <text evidence="1">The sequence shown here is derived from an EMBL/GenBank/DDBJ whole genome shotgun (WGS) entry which is preliminary data.</text>
</comment>
<reference evidence="2" key="1">
    <citation type="journal article" date="2019" name="Int. J. Syst. Evol. Microbiol.">
        <title>The Global Catalogue of Microorganisms (GCM) 10K type strain sequencing project: providing services to taxonomists for standard genome sequencing and annotation.</title>
        <authorList>
            <consortium name="The Broad Institute Genomics Platform"/>
            <consortium name="The Broad Institute Genome Sequencing Center for Infectious Disease"/>
            <person name="Wu L."/>
            <person name="Ma J."/>
        </authorList>
    </citation>
    <scope>NUCLEOTIDE SEQUENCE [LARGE SCALE GENOMIC DNA]</scope>
    <source>
        <strain evidence="2">JCM 16908</strain>
    </source>
</reference>
<name>A0ABP7I9T5_9ACTN</name>
<proteinExistence type="predicted"/>
<sequence length="76" mass="8116">MQPVPDAGGAVGCRPGEVQVTQSGVVPGEVLQHYRQIAQVLRLVRDEPIVDCYRTFGGVASTPFLTEHAQTDGPGR</sequence>
<accession>A0ABP7I9T5</accession>